<proteinExistence type="predicted"/>
<dbReference type="GO" id="GO:0051539">
    <property type="term" value="F:4 iron, 4 sulfur cluster binding"/>
    <property type="evidence" value="ECO:0007669"/>
    <property type="project" value="UniProtKB-KW"/>
</dbReference>
<evidence type="ECO:0000259" key="9">
    <source>
        <dbReference type="PROSITE" id="PS51379"/>
    </source>
</evidence>
<dbReference type="PANTHER" id="PTHR30176">
    <property type="entry name" value="FERREDOXIN-TYPE PROTEIN NAPH"/>
    <property type="match status" value="1"/>
</dbReference>
<dbReference type="InterPro" id="IPR011886">
    <property type="entry name" value="NapH_MauN"/>
</dbReference>
<evidence type="ECO:0000256" key="1">
    <source>
        <dbReference type="ARBA" id="ARBA00022448"/>
    </source>
</evidence>
<feature type="transmembrane region" description="Helical" evidence="8">
    <location>
        <begin position="25"/>
        <end position="45"/>
    </location>
</feature>
<evidence type="ECO:0000313" key="10">
    <source>
        <dbReference type="EMBL" id="PUE01384.1"/>
    </source>
</evidence>
<keyword evidence="7" id="KW-0411">Iron-sulfur</keyword>
<dbReference type="InterPro" id="IPR017900">
    <property type="entry name" value="4Fe4S_Fe_S_CS"/>
</dbReference>
<accession>A0A657PR82</accession>
<evidence type="ECO:0000256" key="7">
    <source>
        <dbReference type="ARBA" id="ARBA00023014"/>
    </source>
</evidence>
<evidence type="ECO:0000256" key="4">
    <source>
        <dbReference type="ARBA" id="ARBA00022737"/>
    </source>
</evidence>
<dbReference type="GO" id="GO:0005886">
    <property type="term" value="C:plasma membrane"/>
    <property type="evidence" value="ECO:0007669"/>
    <property type="project" value="TreeGrafter"/>
</dbReference>
<evidence type="ECO:0000256" key="6">
    <source>
        <dbReference type="ARBA" id="ARBA00023004"/>
    </source>
</evidence>
<comment type="caution">
    <text evidence="10">The sequence shown here is derived from an EMBL/GenBank/DDBJ whole genome shotgun (WGS) entry which is preliminary data.</text>
</comment>
<keyword evidence="6" id="KW-0408">Iron</keyword>
<keyword evidence="1" id="KW-0813">Transport</keyword>
<evidence type="ECO:0000313" key="11">
    <source>
        <dbReference type="Proteomes" id="UP000250928"/>
    </source>
</evidence>
<dbReference type="AlphaFoldDB" id="A0A657PR82"/>
<dbReference type="Proteomes" id="UP000250928">
    <property type="component" value="Unassembled WGS sequence"/>
</dbReference>
<feature type="domain" description="4Fe-4S ferredoxin-type" evidence="9">
    <location>
        <begin position="222"/>
        <end position="252"/>
    </location>
</feature>
<feature type="transmembrane region" description="Helical" evidence="8">
    <location>
        <begin position="144"/>
        <end position="165"/>
    </location>
</feature>
<keyword evidence="2" id="KW-0004">4Fe-4S</keyword>
<sequence length="309" mass="33549">MAKQTAVGAEAVAAKGWFKAHKWLILRRVSQLSLLALFVVSPYLVDRLERETWLVKGNLASSVTLDVLPLTDPHVLLQAVLAGVEPHRDAIIGVILVIAFYLLVGGRVYCSWVCPVNMVTDAAAWLRRKLGISTPSQLPRVTRYWMLGLTLVLPLVTGSIVWELVNPVSMLFRGIVFGLGMAWVLVLGVFLFDLLVSRDGWCGRLCPVGAFYSLLGSRSQLRVVAANREACDDCMDCYAVCPESRIIKPVLKGAETGVGPVILSSNCTNCGRCIDVCAVDVFQFGSRNAIDQVKTTSVTGAGARQRTGA</sequence>
<organism evidence="10 11">
    <name type="scientific">Candidatus Sedimenticola endophacoides</name>
    <dbReference type="NCBI Taxonomy" id="2548426"/>
    <lineage>
        <taxon>Bacteria</taxon>
        <taxon>Pseudomonadati</taxon>
        <taxon>Pseudomonadota</taxon>
        <taxon>Gammaproteobacteria</taxon>
        <taxon>Chromatiales</taxon>
        <taxon>Sedimenticolaceae</taxon>
        <taxon>Sedimenticola</taxon>
    </lineage>
</organism>
<dbReference type="Gene3D" id="3.30.70.20">
    <property type="match status" value="1"/>
</dbReference>
<dbReference type="PANTHER" id="PTHR30176:SF3">
    <property type="entry name" value="FERREDOXIN-TYPE PROTEIN NAPH"/>
    <property type="match status" value="1"/>
</dbReference>
<keyword evidence="3" id="KW-0479">Metal-binding</keyword>
<dbReference type="EMBL" id="PQCO01000202">
    <property type="protein sequence ID" value="PUE01384.1"/>
    <property type="molecule type" value="Genomic_DNA"/>
</dbReference>
<dbReference type="NCBIfam" id="TIGR02163">
    <property type="entry name" value="napH"/>
    <property type="match status" value="1"/>
</dbReference>
<keyword evidence="8" id="KW-0472">Membrane</keyword>
<dbReference type="InterPro" id="IPR017896">
    <property type="entry name" value="4Fe4S_Fe-S-bd"/>
</dbReference>
<keyword evidence="8" id="KW-1133">Transmembrane helix</keyword>
<protein>
    <submittedName>
        <fullName evidence="10">Quinol dehydrogenase ferredoxin subunit NapH</fullName>
    </submittedName>
</protein>
<reference evidence="10 11" key="1">
    <citation type="submission" date="2018-01" db="EMBL/GenBank/DDBJ databases">
        <title>Novel co-symbiosis in the lucinid bivalve Phacoides pectinatus.</title>
        <authorList>
            <person name="Lim S.J."/>
            <person name="Davis B.G."/>
            <person name="Gill D.E."/>
            <person name="Engel A.S."/>
            <person name="Anderson L.C."/>
            <person name="Campbell B.J."/>
        </authorList>
    </citation>
    <scope>NUCLEOTIDE SEQUENCE [LARGE SCALE GENOMIC DNA]</scope>
    <source>
        <strain evidence="10">N3_P5</strain>
    </source>
</reference>
<keyword evidence="5" id="KW-0249">Electron transport</keyword>
<dbReference type="NCBIfam" id="NF007013">
    <property type="entry name" value="PRK09477.1"/>
    <property type="match status" value="1"/>
</dbReference>
<evidence type="ECO:0000256" key="8">
    <source>
        <dbReference type="SAM" id="Phobius"/>
    </source>
</evidence>
<dbReference type="SUPFAM" id="SSF54862">
    <property type="entry name" value="4Fe-4S ferredoxins"/>
    <property type="match status" value="1"/>
</dbReference>
<feature type="domain" description="4Fe-4S ferredoxin-type" evidence="9">
    <location>
        <begin position="258"/>
        <end position="287"/>
    </location>
</feature>
<feature type="transmembrane region" description="Helical" evidence="8">
    <location>
        <begin position="171"/>
        <end position="195"/>
    </location>
</feature>
<dbReference type="Pfam" id="PF12838">
    <property type="entry name" value="Fer4_7"/>
    <property type="match status" value="1"/>
</dbReference>
<dbReference type="Pfam" id="PF12801">
    <property type="entry name" value="Fer4_5"/>
    <property type="match status" value="2"/>
</dbReference>
<evidence type="ECO:0000256" key="5">
    <source>
        <dbReference type="ARBA" id="ARBA00022982"/>
    </source>
</evidence>
<dbReference type="InterPro" id="IPR051684">
    <property type="entry name" value="Electron_Trans/Redox"/>
</dbReference>
<evidence type="ECO:0000256" key="2">
    <source>
        <dbReference type="ARBA" id="ARBA00022485"/>
    </source>
</evidence>
<keyword evidence="4" id="KW-0677">Repeat</keyword>
<dbReference type="PROSITE" id="PS51379">
    <property type="entry name" value="4FE4S_FER_2"/>
    <property type="match status" value="2"/>
</dbReference>
<name>A0A657PR82_9GAMM</name>
<keyword evidence="8" id="KW-0812">Transmembrane</keyword>
<feature type="transmembrane region" description="Helical" evidence="8">
    <location>
        <begin position="90"/>
        <end position="110"/>
    </location>
</feature>
<dbReference type="GO" id="GO:0046872">
    <property type="term" value="F:metal ion binding"/>
    <property type="evidence" value="ECO:0007669"/>
    <property type="project" value="UniProtKB-KW"/>
</dbReference>
<evidence type="ECO:0000256" key="3">
    <source>
        <dbReference type="ARBA" id="ARBA00022723"/>
    </source>
</evidence>
<gene>
    <name evidence="10" type="ORF">C3L24_08045</name>
</gene>
<dbReference type="PROSITE" id="PS00198">
    <property type="entry name" value="4FE4S_FER_1"/>
    <property type="match status" value="1"/>
</dbReference>